<dbReference type="InterPro" id="IPR041718">
    <property type="entry name" value="IS607_transposase-like"/>
</dbReference>
<geneLocation type="plasmid" evidence="3 4">
    <name>pAt1</name>
</geneLocation>
<keyword evidence="4" id="KW-1185">Reference proteome</keyword>
<evidence type="ECO:0000313" key="3">
    <source>
        <dbReference type="EMBL" id="BCU08412.1"/>
    </source>
</evidence>
<dbReference type="Gene3D" id="1.10.1660.10">
    <property type="match status" value="1"/>
</dbReference>
<dbReference type="Pfam" id="PF00239">
    <property type="entry name" value="Resolvase"/>
    <property type="match status" value="1"/>
</dbReference>
<name>A0ABN6GEU6_9GAMM</name>
<proteinExistence type="predicted"/>
<reference evidence="3 4" key="1">
    <citation type="submission" date="2021-04" db="EMBL/GenBank/DDBJ databases">
        <title>Complete genome sequencing of Allochromatium tepidum strain NZ.</title>
        <authorList>
            <person name="Tsukatani Y."/>
            <person name="Mori H."/>
        </authorList>
    </citation>
    <scope>NUCLEOTIDE SEQUENCE [LARGE SCALE GENOMIC DNA]</scope>
    <source>
        <strain evidence="3 4">NZ</strain>
        <plasmid evidence="3 4">pAt1</plasmid>
    </source>
</reference>
<evidence type="ECO:0000313" key="4">
    <source>
        <dbReference type="Proteomes" id="UP000680679"/>
    </source>
</evidence>
<dbReference type="Gene3D" id="3.40.50.1390">
    <property type="entry name" value="Resolvase, N-terminal catalytic domain"/>
    <property type="match status" value="1"/>
</dbReference>
<dbReference type="InterPro" id="IPR006119">
    <property type="entry name" value="Resolv_N"/>
</dbReference>
<sequence length="208" mass="23965">MSRKLVSIREAADFFGVAAQTLRRWEREGKLIPDERTAGGRRRYDLARLRPERFHAPESARRTIAYTRVSSHDQKADLERQKQVLELYCARQGWTFEVIADLGSGMNYHTKGLKRLLNEVIEGRIGRLVITHKDRLLRFGAELVFALCEAKQVEVVILNQGEDTTFEEDLASDVQELITVFSARLYDSRSRRNRKLLDDVKKAVEASC</sequence>
<dbReference type="RefSeq" id="WP_213382384.1">
    <property type="nucleotide sequence ID" value="NZ_AP024564.1"/>
</dbReference>
<keyword evidence="3" id="KW-0614">Plasmid</keyword>
<dbReference type="Gene3D" id="1.10.287.2170">
    <property type="match status" value="1"/>
</dbReference>
<dbReference type="PANTHER" id="PTHR36172:SF1">
    <property type="entry name" value="RESOLVASE-RELATED"/>
    <property type="match status" value="1"/>
</dbReference>
<dbReference type="PROSITE" id="PS50937">
    <property type="entry name" value="HTH_MERR_2"/>
    <property type="match status" value="1"/>
</dbReference>
<accession>A0ABN6GEU6</accession>
<feature type="domain" description="Resolvase/invertase-type recombinase catalytic" evidence="2">
    <location>
        <begin position="62"/>
        <end position="207"/>
    </location>
</feature>
<dbReference type="InterPro" id="IPR036162">
    <property type="entry name" value="Resolvase-like_N_sf"/>
</dbReference>
<protein>
    <submittedName>
        <fullName evidence="3">IS607 family transposase</fullName>
    </submittedName>
</protein>
<gene>
    <name evidence="3" type="ORF">Atep_30890</name>
</gene>
<dbReference type="PANTHER" id="PTHR36172">
    <property type="match status" value="1"/>
</dbReference>
<dbReference type="EMBL" id="AP024564">
    <property type="protein sequence ID" value="BCU08412.1"/>
    <property type="molecule type" value="Genomic_DNA"/>
</dbReference>
<dbReference type="SUPFAM" id="SSF53041">
    <property type="entry name" value="Resolvase-like"/>
    <property type="match status" value="1"/>
</dbReference>
<dbReference type="InterPro" id="IPR000551">
    <property type="entry name" value="MerR-type_HTH_dom"/>
</dbReference>
<dbReference type="InterPro" id="IPR048046">
    <property type="entry name" value="Transpos_IS607"/>
</dbReference>
<dbReference type="NCBIfam" id="NF033518">
    <property type="entry name" value="transpos_IS607"/>
    <property type="match status" value="1"/>
</dbReference>
<dbReference type="PROSITE" id="PS51736">
    <property type="entry name" value="RECOMBINASES_3"/>
    <property type="match status" value="1"/>
</dbReference>
<dbReference type="Proteomes" id="UP000680679">
    <property type="component" value="Plasmid pAt1"/>
</dbReference>
<dbReference type="CDD" id="cd03769">
    <property type="entry name" value="SR_IS607_transposase_like"/>
    <property type="match status" value="1"/>
</dbReference>
<evidence type="ECO:0000259" key="2">
    <source>
        <dbReference type="PROSITE" id="PS51736"/>
    </source>
</evidence>
<organism evidence="3 4">
    <name type="scientific">Allochromatium tepidum</name>
    <dbReference type="NCBI Taxonomy" id="553982"/>
    <lineage>
        <taxon>Bacteria</taxon>
        <taxon>Pseudomonadati</taxon>
        <taxon>Pseudomonadota</taxon>
        <taxon>Gammaproteobacteria</taxon>
        <taxon>Chromatiales</taxon>
        <taxon>Chromatiaceae</taxon>
        <taxon>Allochromatium</taxon>
    </lineage>
</organism>
<dbReference type="SMART" id="SM00857">
    <property type="entry name" value="Resolvase"/>
    <property type="match status" value="1"/>
</dbReference>
<dbReference type="Pfam" id="PF00376">
    <property type="entry name" value="MerR"/>
    <property type="match status" value="1"/>
</dbReference>
<dbReference type="SUPFAM" id="SSF46955">
    <property type="entry name" value="Putative DNA-binding domain"/>
    <property type="match status" value="1"/>
</dbReference>
<feature type="domain" description="HTH merR-type" evidence="1">
    <location>
        <begin position="5"/>
        <end position="45"/>
    </location>
</feature>
<dbReference type="InterPro" id="IPR009061">
    <property type="entry name" value="DNA-bd_dom_put_sf"/>
</dbReference>
<dbReference type="InterPro" id="IPR051491">
    <property type="entry name" value="Recombinase/Transposase-rel"/>
</dbReference>
<evidence type="ECO:0000259" key="1">
    <source>
        <dbReference type="PROSITE" id="PS50937"/>
    </source>
</evidence>